<dbReference type="AlphaFoldDB" id="A0A1Y1IVL7"/>
<evidence type="ECO:0000256" key="1">
    <source>
        <dbReference type="SAM" id="MobiDB-lite"/>
    </source>
</evidence>
<keyword evidence="3" id="KW-1185">Reference proteome</keyword>
<sequence>MGLSGRFEMTAPRRLQVESLSELRTETLPRRKAVNRGPEVPARPVSDEQLVFSGTQLRGMRAQNAEATGPSSSAENGSSERAPGQWSEAEKLAWVQARQGLPESDSQPAGDEGGEEEEPVRFAAKEYLIDVLSNIYSCHHRMEILGSEALGQAITAFYTLSDDAFVLLDQQFRRFNTASTLCEKMGLSNSLSLLGKGVGKLMMFSALIHGLAEFGDGARSWTRSWRRPHPSKVNEPGANHAWPWLLPPLAKSAVKMLKKFAAAEKLPITTINKATPFASGEELQARKDLGADLGRDLSPIEYTRRVVEYVVNIEEGVFGRVIEDHEVVPNYPGAPPSKQMRERGPVFCKKVPESAEDREKLIGALERCFGNNLGIEEFWPGGVRRPPPSGPGAHRNDDVAGNVEEMSEAQDRGPSNENQEPGAGPAADTGNGRSPQTANGHQDPGLRKSQRSTKRNQQSVQEEGTEPPAKRSKGGK</sequence>
<evidence type="ECO:0000313" key="2">
    <source>
        <dbReference type="EMBL" id="GAQ92308.1"/>
    </source>
</evidence>
<feature type="region of interest" description="Disordered" evidence="1">
    <location>
        <begin position="1"/>
        <end position="86"/>
    </location>
</feature>
<accession>A0A1Y1IVL7</accession>
<proteinExistence type="predicted"/>
<organism evidence="2 3">
    <name type="scientific">Klebsormidium nitens</name>
    <name type="common">Green alga</name>
    <name type="synonym">Ulothrix nitens</name>
    <dbReference type="NCBI Taxonomy" id="105231"/>
    <lineage>
        <taxon>Eukaryota</taxon>
        <taxon>Viridiplantae</taxon>
        <taxon>Streptophyta</taxon>
        <taxon>Klebsormidiophyceae</taxon>
        <taxon>Klebsormidiales</taxon>
        <taxon>Klebsormidiaceae</taxon>
        <taxon>Klebsormidium</taxon>
    </lineage>
</organism>
<name>A0A1Y1IVL7_KLENI</name>
<gene>
    <name evidence="2" type="ORF">KFL_009740020</name>
</gene>
<feature type="region of interest" description="Disordered" evidence="1">
    <location>
        <begin position="98"/>
        <end position="118"/>
    </location>
</feature>
<feature type="compositionally biased region" description="Polar residues" evidence="1">
    <location>
        <begin position="431"/>
        <end position="440"/>
    </location>
</feature>
<protein>
    <submittedName>
        <fullName evidence="2">Uncharacterized protein</fullName>
    </submittedName>
</protein>
<dbReference type="EMBL" id="DF237923">
    <property type="protein sequence ID" value="GAQ92308.1"/>
    <property type="molecule type" value="Genomic_DNA"/>
</dbReference>
<dbReference type="Proteomes" id="UP000054558">
    <property type="component" value="Unassembled WGS sequence"/>
</dbReference>
<feature type="region of interest" description="Disordered" evidence="1">
    <location>
        <begin position="377"/>
        <end position="476"/>
    </location>
</feature>
<reference evidence="2 3" key="1">
    <citation type="journal article" date="2014" name="Nat. Commun.">
        <title>Klebsormidium flaccidum genome reveals primary factors for plant terrestrial adaptation.</title>
        <authorList>
            <person name="Hori K."/>
            <person name="Maruyama F."/>
            <person name="Fujisawa T."/>
            <person name="Togashi T."/>
            <person name="Yamamoto N."/>
            <person name="Seo M."/>
            <person name="Sato S."/>
            <person name="Yamada T."/>
            <person name="Mori H."/>
            <person name="Tajima N."/>
            <person name="Moriyama T."/>
            <person name="Ikeuchi M."/>
            <person name="Watanabe M."/>
            <person name="Wada H."/>
            <person name="Kobayashi K."/>
            <person name="Saito M."/>
            <person name="Masuda T."/>
            <person name="Sasaki-Sekimoto Y."/>
            <person name="Mashiguchi K."/>
            <person name="Awai K."/>
            <person name="Shimojima M."/>
            <person name="Masuda S."/>
            <person name="Iwai M."/>
            <person name="Nobusawa T."/>
            <person name="Narise T."/>
            <person name="Kondo S."/>
            <person name="Saito H."/>
            <person name="Sato R."/>
            <person name="Murakawa M."/>
            <person name="Ihara Y."/>
            <person name="Oshima-Yamada Y."/>
            <person name="Ohtaka K."/>
            <person name="Satoh M."/>
            <person name="Sonobe K."/>
            <person name="Ishii M."/>
            <person name="Ohtani R."/>
            <person name="Kanamori-Sato M."/>
            <person name="Honoki R."/>
            <person name="Miyazaki D."/>
            <person name="Mochizuki H."/>
            <person name="Umetsu J."/>
            <person name="Higashi K."/>
            <person name="Shibata D."/>
            <person name="Kamiya Y."/>
            <person name="Sato N."/>
            <person name="Nakamura Y."/>
            <person name="Tabata S."/>
            <person name="Ida S."/>
            <person name="Kurokawa K."/>
            <person name="Ohta H."/>
        </authorList>
    </citation>
    <scope>NUCLEOTIDE SEQUENCE [LARGE SCALE GENOMIC DNA]</scope>
    <source>
        <strain evidence="2 3">NIES-2285</strain>
    </source>
</reference>
<evidence type="ECO:0000313" key="3">
    <source>
        <dbReference type="Proteomes" id="UP000054558"/>
    </source>
</evidence>
<feature type="compositionally biased region" description="Polar residues" evidence="1">
    <location>
        <begin position="65"/>
        <end position="79"/>
    </location>
</feature>